<proteinExistence type="predicted"/>
<name>A0ABW5NK77_9SPHI</name>
<protein>
    <submittedName>
        <fullName evidence="2">Glycosyltransferase</fullName>
    </submittedName>
</protein>
<dbReference type="EMBL" id="JBHUMA010000006">
    <property type="protein sequence ID" value="MFD2599330.1"/>
    <property type="molecule type" value="Genomic_DNA"/>
</dbReference>
<comment type="caution">
    <text evidence="2">The sequence shown here is derived from an EMBL/GenBank/DDBJ whole genome shotgun (WGS) entry which is preliminary data.</text>
</comment>
<gene>
    <name evidence="2" type="ORF">ACFSQ3_10225</name>
</gene>
<evidence type="ECO:0000313" key="2">
    <source>
        <dbReference type="EMBL" id="MFD2599330.1"/>
    </source>
</evidence>
<evidence type="ECO:0000259" key="1">
    <source>
        <dbReference type="Pfam" id="PF04101"/>
    </source>
</evidence>
<dbReference type="SUPFAM" id="SSF53756">
    <property type="entry name" value="UDP-Glycosyltransferase/glycogen phosphorylase"/>
    <property type="match status" value="1"/>
</dbReference>
<dbReference type="Proteomes" id="UP001597393">
    <property type="component" value="Unassembled WGS sequence"/>
</dbReference>
<dbReference type="RefSeq" id="WP_380869456.1">
    <property type="nucleotide sequence ID" value="NZ_JBHUMA010000006.1"/>
</dbReference>
<reference evidence="3" key="1">
    <citation type="journal article" date="2019" name="Int. J. Syst. Evol. Microbiol.">
        <title>The Global Catalogue of Microorganisms (GCM) 10K type strain sequencing project: providing services to taxonomists for standard genome sequencing and annotation.</title>
        <authorList>
            <consortium name="The Broad Institute Genomics Platform"/>
            <consortium name="The Broad Institute Genome Sequencing Center for Infectious Disease"/>
            <person name="Wu L."/>
            <person name="Ma J."/>
        </authorList>
    </citation>
    <scope>NUCLEOTIDE SEQUENCE [LARGE SCALE GENOMIC DNA]</scope>
    <source>
        <strain evidence="3">KCTC 42248</strain>
    </source>
</reference>
<keyword evidence="3" id="KW-1185">Reference proteome</keyword>
<accession>A0ABW5NK77</accession>
<dbReference type="Gene3D" id="3.40.50.2000">
    <property type="entry name" value="Glycogen Phosphorylase B"/>
    <property type="match status" value="1"/>
</dbReference>
<sequence>MPYNYCFYIHHHGAGHLMRAVAIANKMPEHQITFIGSDLMRHANAIPDYVDCIHLPMDTPTKQDSYAKSESKSFLHYTPLNVHGLLERNGLMIDFFRRNPQTIIIVDVSSEVTLLARLCGIPSVVIRQHGNRTDPAHALAYESADLIIAPFSQEMDTPVNHPFWNKTLYAGGFSRYTDCKATLDWEAKDIGILIGEGGSPINSSFVHHLRKELPKEVKLHVVGKVEPSTSSLDNQTHVFYHGRVDNPQEALRTCSRVICNAGHNTIMELADLRKKIICIPAERPFNEQTDKAFQLERLGCAVTVLEQHMYTVDWNACLNYADCIDLDRLQKLTSSNAISNIKKGLESLSEKHFVHSTDKVTSYEQYS</sequence>
<dbReference type="PANTHER" id="PTHR21015:SF22">
    <property type="entry name" value="GLYCOSYLTRANSFERASE"/>
    <property type="match status" value="1"/>
</dbReference>
<dbReference type="Pfam" id="PF04101">
    <property type="entry name" value="Glyco_tran_28_C"/>
    <property type="match status" value="1"/>
</dbReference>
<evidence type="ECO:0000313" key="3">
    <source>
        <dbReference type="Proteomes" id="UP001597393"/>
    </source>
</evidence>
<dbReference type="InterPro" id="IPR007235">
    <property type="entry name" value="Glyco_trans_28_C"/>
</dbReference>
<feature type="domain" description="Glycosyl transferase family 28 C-terminal" evidence="1">
    <location>
        <begin position="237"/>
        <end position="308"/>
    </location>
</feature>
<dbReference type="PANTHER" id="PTHR21015">
    <property type="entry name" value="UDP-N-ACETYLGLUCOSAMINE--N-ACETYLMURAMYL-(PENTAPEPTIDE) PYROPHOSPHORYL-UNDECAPRENOL N-ACETYLGLUCOSAMINE TRANSFERASE 1"/>
    <property type="match status" value="1"/>
</dbReference>
<organism evidence="2 3">
    <name type="scientific">Sphingobacterium corticis</name>
    <dbReference type="NCBI Taxonomy" id="1812823"/>
    <lineage>
        <taxon>Bacteria</taxon>
        <taxon>Pseudomonadati</taxon>
        <taxon>Bacteroidota</taxon>
        <taxon>Sphingobacteriia</taxon>
        <taxon>Sphingobacteriales</taxon>
        <taxon>Sphingobacteriaceae</taxon>
        <taxon>Sphingobacterium</taxon>
    </lineage>
</organism>